<evidence type="ECO:0000313" key="2">
    <source>
        <dbReference type="EMBL" id="RUS29216.1"/>
    </source>
</evidence>
<sequence>MDDQSSTVKDPDQGFRWSPLDLRHNKRIYHLTGPNAVDGGYIAHIIGGTMGQPEFKFEPVSRSEMKKELERFHDLFFLIGEAPESLEDFIRRHCEDITDNESLDDFIHMHSNEAENGDDELGHEDEQEHQE</sequence>
<proteinExistence type="predicted"/>
<keyword evidence="3" id="KW-1185">Reference proteome</keyword>
<organism evidence="2 3">
    <name type="scientific">Jimgerdemannia flammicorona</name>
    <dbReference type="NCBI Taxonomy" id="994334"/>
    <lineage>
        <taxon>Eukaryota</taxon>
        <taxon>Fungi</taxon>
        <taxon>Fungi incertae sedis</taxon>
        <taxon>Mucoromycota</taxon>
        <taxon>Mucoromycotina</taxon>
        <taxon>Endogonomycetes</taxon>
        <taxon>Endogonales</taxon>
        <taxon>Endogonaceae</taxon>
        <taxon>Jimgerdemannia</taxon>
    </lineage>
</organism>
<evidence type="ECO:0000256" key="1">
    <source>
        <dbReference type="SAM" id="MobiDB-lite"/>
    </source>
</evidence>
<feature type="region of interest" description="Disordered" evidence="1">
    <location>
        <begin position="109"/>
        <end position="131"/>
    </location>
</feature>
<evidence type="ECO:0000313" key="3">
    <source>
        <dbReference type="Proteomes" id="UP000274822"/>
    </source>
</evidence>
<reference evidence="2 3" key="1">
    <citation type="journal article" date="2018" name="New Phytol.">
        <title>Phylogenomics of Endogonaceae and evolution of mycorrhizas within Mucoromycota.</title>
        <authorList>
            <person name="Chang Y."/>
            <person name="Desiro A."/>
            <person name="Na H."/>
            <person name="Sandor L."/>
            <person name="Lipzen A."/>
            <person name="Clum A."/>
            <person name="Barry K."/>
            <person name="Grigoriev I.V."/>
            <person name="Martin F.M."/>
            <person name="Stajich J.E."/>
            <person name="Smith M.E."/>
            <person name="Bonito G."/>
            <person name="Spatafora J.W."/>
        </authorList>
    </citation>
    <scope>NUCLEOTIDE SEQUENCE [LARGE SCALE GENOMIC DNA]</scope>
    <source>
        <strain evidence="2 3">AD002</strain>
    </source>
</reference>
<name>A0A433QHD6_9FUNG</name>
<dbReference type="EMBL" id="RBNJ01005447">
    <property type="protein sequence ID" value="RUS29216.1"/>
    <property type="molecule type" value="Genomic_DNA"/>
</dbReference>
<gene>
    <name evidence="2" type="ORF">BC938DRAFT_480916</name>
</gene>
<accession>A0A433QHD6</accession>
<dbReference type="Gene3D" id="3.40.50.720">
    <property type="entry name" value="NAD(P)-binding Rossmann-like Domain"/>
    <property type="match status" value="1"/>
</dbReference>
<protein>
    <submittedName>
        <fullName evidence="2">Uncharacterized protein</fullName>
    </submittedName>
</protein>
<dbReference type="AlphaFoldDB" id="A0A433QHD6"/>
<comment type="caution">
    <text evidence="2">The sequence shown here is derived from an EMBL/GenBank/DDBJ whole genome shotgun (WGS) entry which is preliminary data.</text>
</comment>
<dbReference type="Proteomes" id="UP000274822">
    <property type="component" value="Unassembled WGS sequence"/>
</dbReference>